<dbReference type="HOGENOM" id="CLU_1017001_0_0_1"/>
<proteinExistence type="predicted"/>
<name>A0A0E0IDF7_ORYNI</name>
<evidence type="ECO:0000313" key="3">
    <source>
        <dbReference type="Proteomes" id="UP000006591"/>
    </source>
</evidence>
<protein>
    <submittedName>
        <fullName evidence="2">Uncharacterized protein</fullName>
    </submittedName>
</protein>
<dbReference type="STRING" id="4536.A0A0E0IDF7"/>
<dbReference type="AlphaFoldDB" id="A0A0E0IDF7"/>
<accession>A0A0E0IDF7</accession>
<keyword evidence="3" id="KW-1185">Reference proteome</keyword>
<organism evidence="2">
    <name type="scientific">Oryza nivara</name>
    <name type="common">Indian wild rice</name>
    <name type="synonym">Oryza sativa f. spontanea</name>
    <dbReference type="NCBI Taxonomy" id="4536"/>
    <lineage>
        <taxon>Eukaryota</taxon>
        <taxon>Viridiplantae</taxon>
        <taxon>Streptophyta</taxon>
        <taxon>Embryophyta</taxon>
        <taxon>Tracheophyta</taxon>
        <taxon>Spermatophyta</taxon>
        <taxon>Magnoliopsida</taxon>
        <taxon>Liliopsida</taxon>
        <taxon>Poales</taxon>
        <taxon>Poaceae</taxon>
        <taxon>BOP clade</taxon>
        <taxon>Oryzoideae</taxon>
        <taxon>Oryzeae</taxon>
        <taxon>Oryzinae</taxon>
        <taxon>Oryza</taxon>
    </lineage>
</organism>
<feature type="region of interest" description="Disordered" evidence="1">
    <location>
        <begin position="201"/>
        <end position="236"/>
    </location>
</feature>
<dbReference type="EnsemblPlants" id="ONIVA08G20340.1">
    <property type="protein sequence ID" value="ONIVA08G20340.1"/>
    <property type="gene ID" value="ONIVA08G20340"/>
</dbReference>
<sequence>MRPRRRHESLSPAPPPRHCRHLHLATAGVVLPDLSIGVHLLAGSASIASTWAVTLDELLRDEAAAAAGGWRWTPVCVLVYDAFLLWARAVARRSGGGVHSCAVNVVYGHAWCGRVHIPVETGAIALIGLPALQLEGLPWFIKVGPGPYPAYFDLVMKQFDRLELADDVLLARCSLPPPVHASAVEPFVAARQLLALVTQRSFGPHRPPPAEGEEPMRKGEKEKEGREGGGIRDLCQPTNSLTEVRACNVERTEARTREKEAVPLANLEVKRMFE</sequence>
<evidence type="ECO:0000313" key="2">
    <source>
        <dbReference type="EnsemblPlants" id="ONIVA08G20340.1"/>
    </source>
</evidence>
<reference evidence="2" key="2">
    <citation type="submission" date="2018-04" db="EMBL/GenBank/DDBJ databases">
        <title>OnivRS2 (Oryza nivara Reference Sequence Version 2).</title>
        <authorList>
            <person name="Zhang J."/>
            <person name="Kudrna D."/>
            <person name="Lee S."/>
            <person name="Talag J."/>
            <person name="Rajasekar S."/>
            <person name="Welchert J."/>
            <person name="Hsing Y.-I."/>
            <person name="Wing R.A."/>
        </authorList>
    </citation>
    <scope>NUCLEOTIDE SEQUENCE [LARGE SCALE GENOMIC DNA]</scope>
    <source>
        <strain evidence="2">SL10</strain>
    </source>
</reference>
<feature type="compositionally biased region" description="Basic and acidic residues" evidence="1">
    <location>
        <begin position="214"/>
        <end position="230"/>
    </location>
</feature>
<evidence type="ECO:0000256" key="1">
    <source>
        <dbReference type="SAM" id="MobiDB-lite"/>
    </source>
</evidence>
<dbReference type="Gene3D" id="3.40.50.2000">
    <property type="entry name" value="Glycogen Phosphorylase B"/>
    <property type="match status" value="1"/>
</dbReference>
<reference evidence="2" key="1">
    <citation type="submission" date="2015-04" db="UniProtKB">
        <authorList>
            <consortium name="EnsemblPlants"/>
        </authorList>
    </citation>
    <scope>IDENTIFICATION</scope>
    <source>
        <strain evidence="2">SL10</strain>
    </source>
</reference>
<dbReference type="eggNOG" id="KOG1192">
    <property type="taxonomic scope" value="Eukaryota"/>
</dbReference>
<dbReference type="Proteomes" id="UP000006591">
    <property type="component" value="Chromosome 8"/>
</dbReference>
<dbReference type="Gramene" id="ONIVA08G20340.1">
    <property type="protein sequence ID" value="ONIVA08G20340.1"/>
    <property type="gene ID" value="ONIVA08G20340"/>
</dbReference>